<proteinExistence type="predicted"/>
<feature type="transmembrane region" description="Helical" evidence="1">
    <location>
        <begin position="12"/>
        <end position="38"/>
    </location>
</feature>
<keyword evidence="3" id="KW-1185">Reference proteome</keyword>
<dbReference type="EMBL" id="MCGE01000003">
    <property type="protein sequence ID" value="ORZ23135.1"/>
    <property type="molecule type" value="Genomic_DNA"/>
</dbReference>
<comment type="caution">
    <text evidence="2">The sequence shown here is derived from an EMBL/GenBank/DDBJ whole genome shotgun (WGS) entry which is preliminary data.</text>
</comment>
<dbReference type="AlphaFoldDB" id="A0A1X2IVN4"/>
<protein>
    <submittedName>
        <fullName evidence="2">Uncharacterized protein</fullName>
    </submittedName>
</protein>
<name>A0A1X2IVN4_9FUNG</name>
<evidence type="ECO:0000313" key="3">
    <source>
        <dbReference type="Proteomes" id="UP000193560"/>
    </source>
</evidence>
<keyword evidence="1" id="KW-1133">Transmembrane helix</keyword>
<reference evidence="2 3" key="1">
    <citation type="submission" date="2016-07" db="EMBL/GenBank/DDBJ databases">
        <title>Pervasive Adenine N6-methylation of Active Genes in Fungi.</title>
        <authorList>
            <consortium name="DOE Joint Genome Institute"/>
            <person name="Mondo S.J."/>
            <person name="Dannebaum R.O."/>
            <person name="Kuo R.C."/>
            <person name="Labutti K."/>
            <person name="Haridas S."/>
            <person name="Kuo A."/>
            <person name="Salamov A."/>
            <person name="Ahrendt S.R."/>
            <person name="Lipzen A."/>
            <person name="Sullivan W."/>
            <person name="Andreopoulos W.B."/>
            <person name="Clum A."/>
            <person name="Lindquist E."/>
            <person name="Daum C."/>
            <person name="Ramamoorthy G.K."/>
            <person name="Gryganskyi A."/>
            <person name="Culley D."/>
            <person name="Magnuson J.K."/>
            <person name="James T.Y."/>
            <person name="O'Malley M.A."/>
            <person name="Stajich J.E."/>
            <person name="Spatafora J.W."/>
            <person name="Visel A."/>
            <person name="Grigoriev I.V."/>
        </authorList>
    </citation>
    <scope>NUCLEOTIDE SEQUENCE [LARGE SCALE GENOMIC DNA]</scope>
    <source>
        <strain evidence="2 3">NRRL 1336</strain>
    </source>
</reference>
<dbReference type="Proteomes" id="UP000193560">
    <property type="component" value="Unassembled WGS sequence"/>
</dbReference>
<gene>
    <name evidence="2" type="ORF">BCR42DRAFT_404054</name>
</gene>
<feature type="non-terminal residue" evidence="2">
    <location>
        <position position="63"/>
    </location>
</feature>
<evidence type="ECO:0000256" key="1">
    <source>
        <dbReference type="SAM" id="Phobius"/>
    </source>
</evidence>
<sequence>MVSTGTVQYAWYILILYTPPSLTICIILFYVFFFSLFLQFCESDWLSLIVVIKKNVFKGALLS</sequence>
<keyword evidence="1" id="KW-0472">Membrane</keyword>
<organism evidence="2 3">
    <name type="scientific">Absidia repens</name>
    <dbReference type="NCBI Taxonomy" id="90262"/>
    <lineage>
        <taxon>Eukaryota</taxon>
        <taxon>Fungi</taxon>
        <taxon>Fungi incertae sedis</taxon>
        <taxon>Mucoromycota</taxon>
        <taxon>Mucoromycotina</taxon>
        <taxon>Mucoromycetes</taxon>
        <taxon>Mucorales</taxon>
        <taxon>Cunninghamellaceae</taxon>
        <taxon>Absidia</taxon>
    </lineage>
</organism>
<accession>A0A1X2IVN4</accession>
<keyword evidence="1" id="KW-0812">Transmembrane</keyword>
<evidence type="ECO:0000313" key="2">
    <source>
        <dbReference type="EMBL" id="ORZ23135.1"/>
    </source>
</evidence>